<protein>
    <recommendedName>
        <fullName evidence="4">Thioesterase</fullName>
    </recommendedName>
</protein>
<dbReference type="PANTHER" id="PTHR12475">
    <property type="match status" value="1"/>
</dbReference>
<dbReference type="SUPFAM" id="SSF54637">
    <property type="entry name" value="Thioesterase/thiol ester dehydrase-isomerase"/>
    <property type="match status" value="1"/>
</dbReference>
<feature type="transmembrane region" description="Helical" evidence="1">
    <location>
        <begin position="6"/>
        <end position="27"/>
    </location>
</feature>
<dbReference type="EMBL" id="JNBS01000268">
    <property type="protein sequence ID" value="OQS07181.1"/>
    <property type="molecule type" value="Genomic_DNA"/>
</dbReference>
<gene>
    <name evidence="2" type="ORF">THRCLA_00817</name>
</gene>
<sequence>MTLAGGAIVGLLSLVPLTIYAIALFVLECSHGVCMLLAALGAFAAYDVWYFIDMFIYQVHLAVLPQPTSPKIGLMDTHLRHLRVTLNDIDRNGHCNNARYLRECGAGRRDFWKANGVWDIIRKHGGNLVVGAQTVRYRRELALWQSYTLETRVLAWDDRAYYVEHRFVSTENPPFIHAIVLVKNNVLGAKRPHELVSIVAKDQVQPAIPEEVALWIKSNQVSSAKLRPKKQ</sequence>
<keyword evidence="1" id="KW-0472">Membrane</keyword>
<evidence type="ECO:0008006" key="4">
    <source>
        <dbReference type="Google" id="ProtNLM"/>
    </source>
</evidence>
<dbReference type="Proteomes" id="UP000243217">
    <property type="component" value="Unassembled WGS sequence"/>
</dbReference>
<reference evidence="2 3" key="1">
    <citation type="journal article" date="2014" name="Genome Biol. Evol.">
        <title>The secreted proteins of Achlya hypogyna and Thraustotheca clavata identify the ancestral oomycete secretome and reveal gene acquisitions by horizontal gene transfer.</title>
        <authorList>
            <person name="Misner I."/>
            <person name="Blouin N."/>
            <person name="Leonard G."/>
            <person name="Richards T.A."/>
            <person name="Lane C.E."/>
        </authorList>
    </citation>
    <scope>NUCLEOTIDE SEQUENCE [LARGE SCALE GENOMIC DNA]</scope>
    <source>
        <strain evidence="2 3">ATCC 34112</strain>
    </source>
</reference>
<keyword evidence="3" id="KW-1185">Reference proteome</keyword>
<keyword evidence="1" id="KW-0812">Transmembrane</keyword>
<dbReference type="OrthoDB" id="265761at2759"/>
<dbReference type="AlphaFoldDB" id="A0A1W0AAI3"/>
<dbReference type="InterPro" id="IPR029069">
    <property type="entry name" value="HotDog_dom_sf"/>
</dbReference>
<name>A0A1W0AAI3_9STRA</name>
<dbReference type="InterPro" id="IPR051490">
    <property type="entry name" value="THEM6_lcsJ_thioesterase"/>
</dbReference>
<dbReference type="Pfam" id="PF13279">
    <property type="entry name" value="4HBT_2"/>
    <property type="match status" value="1"/>
</dbReference>
<evidence type="ECO:0000313" key="3">
    <source>
        <dbReference type="Proteomes" id="UP000243217"/>
    </source>
</evidence>
<organism evidence="2 3">
    <name type="scientific">Thraustotheca clavata</name>
    <dbReference type="NCBI Taxonomy" id="74557"/>
    <lineage>
        <taxon>Eukaryota</taxon>
        <taxon>Sar</taxon>
        <taxon>Stramenopiles</taxon>
        <taxon>Oomycota</taxon>
        <taxon>Saprolegniomycetes</taxon>
        <taxon>Saprolegniales</taxon>
        <taxon>Achlyaceae</taxon>
        <taxon>Thraustotheca</taxon>
    </lineage>
</organism>
<dbReference type="PANTHER" id="PTHR12475:SF4">
    <property type="entry name" value="PROTEIN THEM6"/>
    <property type="match status" value="1"/>
</dbReference>
<dbReference type="Gene3D" id="3.10.129.10">
    <property type="entry name" value="Hotdog Thioesterase"/>
    <property type="match status" value="1"/>
</dbReference>
<accession>A0A1W0AAI3</accession>
<evidence type="ECO:0000256" key="1">
    <source>
        <dbReference type="SAM" id="Phobius"/>
    </source>
</evidence>
<feature type="transmembrane region" description="Helical" evidence="1">
    <location>
        <begin position="34"/>
        <end position="52"/>
    </location>
</feature>
<evidence type="ECO:0000313" key="2">
    <source>
        <dbReference type="EMBL" id="OQS07181.1"/>
    </source>
</evidence>
<comment type="caution">
    <text evidence="2">The sequence shown here is derived from an EMBL/GenBank/DDBJ whole genome shotgun (WGS) entry which is preliminary data.</text>
</comment>
<dbReference type="CDD" id="cd00586">
    <property type="entry name" value="4HBT"/>
    <property type="match status" value="1"/>
</dbReference>
<keyword evidence="1" id="KW-1133">Transmembrane helix</keyword>
<proteinExistence type="predicted"/>